<accession>A0ABQ9GLG4</accession>
<gene>
    <name evidence="1" type="ORF">PR048_026460</name>
</gene>
<protein>
    <submittedName>
        <fullName evidence="1">Uncharacterized protein</fullName>
    </submittedName>
</protein>
<proteinExistence type="predicted"/>
<sequence>MPCPRCSKQEPPLLTRNHARLHHATPISNNTEWRAPSFLLVTADLDEPFQRPALPTAVTTIYNCLRLNARWEKPSDLKCRVCGSLQVLGYLATSLPITRAVLTAEIVWWKKMANAHYTARCQLRTRRSVPRDSDRNHEPGKHARICIPPRVNCPPRFHFADAARCTEVGLRCKSTLTLKRHRVCDRYFPRGRADSRSETVRGIGTQQELSPCHEGRVALDLIRSVFNPRPDHCVFSHVGIVPDDAVGRRVFSEIPRFSRPFIPVLLHTLLNTLIGSQDLDSNPRRPRARYAGVATSGNLQREVLQLDNYSATQYVFCLTGPCVNSEGRTDGRQEFPVFTAGCEASNQLRASLVLCAVCSPRRLTCTTRVIDSRNDCICSPTNHCRQIFKAVFTIERRAAANQSLDASVECREDARATNIGFDARRQRWGIRRITFLYFIINWREVEIEN</sequence>
<evidence type="ECO:0000313" key="2">
    <source>
        <dbReference type="Proteomes" id="UP001159363"/>
    </source>
</evidence>
<keyword evidence="2" id="KW-1185">Reference proteome</keyword>
<organism evidence="1 2">
    <name type="scientific">Dryococelus australis</name>
    <dbReference type="NCBI Taxonomy" id="614101"/>
    <lineage>
        <taxon>Eukaryota</taxon>
        <taxon>Metazoa</taxon>
        <taxon>Ecdysozoa</taxon>
        <taxon>Arthropoda</taxon>
        <taxon>Hexapoda</taxon>
        <taxon>Insecta</taxon>
        <taxon>Pterygota</taxon>
        <taxon>Neoptera</taxon>
        <taxon>Polyneoptera</taxon>
        <taxon>Phasmatodea</taxon>
        <taxon>Verophasmatodea</taxon>
        <taxon>Anareolatae</taxon>
        <taxon>Phasmatidae</taxon>
        <taxon>Eurycanthinae</taxon>
        <taxon>Dryococelus</taxon>
    </lineage>
</organism>
<comment type="caution">
    <text evidence="1">The sequence shown here is derived from an EMBL/GenBank/DDBJ whole genome shotgun (WGS) entry which is preliminary data.</text>
</comment>
<name>A0ABQ9GLG4_9NEOP</name>
<evidence type="ECO:0000313" key="1">
    <source>
        <dbReference type="EMBL" id="KAJ8872844.1"/>
    </source>
</evidence>
<reference evidence="1 2" key="1">
    <citation type="submission" date="2023-02" db="EMBL/GenBank/DDBJ databases">
        <title>LHISI_Scaffold_Assembly.</title>
        <authorList>
            <person name="Stuart O.P."/>
            <person name="Cleave R."/>
            <person name="Magrath M.J.L."/>
            <person name="Mikheyev A.S."/>
        </authorList>
    </citation>
    <scope>NUCLEOTIDE SEQUENCE [LARGE SCALE GENOMIC DNA]</scope>
    <source>
        <strain evidence="1">Daus_M_001</strain>
        <tissue evidence="1">Leg muscle</tissue>
    </source>
</reference>
<dbReference type="EMBL" id="JARBHB010000011">
    <property type="protein sequence ID" value="KAJ8872844.1"/>
    <property type="molecule type" value="Genomic_DNA"/>
</dbReference>
<dbReference type="Proteomes" id="UP001159363">
    <property type="component" value="Chromosome 10"/>
</dbReference>